<evidence type="ECO:0000313" key="2">
    <source>
        <dbReference type="EMBL" id="GCD78339.1"/>
    </source>
</evidence>
<dbReference type="Proteomes" id="UP000286715">
    <property type="component" value="Unassembled WGS sequence"/>
</dbReference>
<evidence type="ECO:0000313" key="3">
    <source>
        <dbReference type="Proteomes" id="UP000286715"/>
    </source>
</evidence>
<proteinExistence type="predicted"/>
<protein>
    <recommendedName>
        <fullName evidence="4">DUF481 domain-containing protein</fullName>
    </recommendedName>
</protein>
<dbReference type="EMBL" id="BHZE01000021">
    <property type="protein sequence ID" value="GCD78339.1"/>
    <property type="molecule type" value="Genomic_DNA"/>
</dbReference>
<dbReference type="Pfam" id="PF04338">
    <property type="entry name" value="DUF481"/>
    <property type="match status" value="1"/>
</dbReference>
<gene>
    <name evidence="2" type="ORF">JCM31826_18210</name>
</gene>
<dbReference type="AlphaFoldDB" id="A0A401XMT9"/>
<keyword evidence="1" id="KW-0732">Signal</keyword>
<name>A0A401XMT9_9FLAO</name>
<feature type="chain" id="PRO_5019266533" description="DUF481 domain-containing protein" evidence="1">
    <location>
        <begin position="23"/>
        <end position="265"/>
    </location>
</feature>
<organism evidence="2 3">
    <name type="scientific">Thermaurantimonas aggregans</name>
    <dbReference type="NCBI Taxonomy" id="2173829"/>
    <lineage>
        <taxon>Bacteria</taxon>
        <taxon>Pseudomonadati</taxon>
        <taxon>Bacteroidota</taxon>
        <taxon>Flavobacteriia</taxon>
        <taxon>Flavobacteriales</taxon>
        <taxon>Schleiferiaceae</taxon>
        <taxon>Thermaurantimonas</taxon>
    </lineage>
</organism>
<evidence type="ECO:0008006" key="4">
    <source>
        <dbReference type="Google" id="ProtNLM"/>
    </source>
</evidence>
<dbReference type="InterPro" id="IPR007433">
    <property type="entry name" value="DUF481"/>
</dbReference>
<feature type="signal peptide" evidence="1">
    <location>
        <begin position="1"/>
        <end position="22"/>
    </location>
</feature>
<keyword evidence="3" id="KW-1185">Reference proteome</keyword>
<comment type="caution">
    <text evidence="2">The sequence shown here is derived from an EMBL/GenBank/DDBJ whole genome shotgun (WGS) entry which is preliminary data.</text>
</comment>
<dbReference type="OrthoDB" id="5333575at2"/>
<reference evidence="2 3" key="1">
    <citation type="submission" date="2018-11" db="EMBL/GenBank/DDBJ databases">
        <title>Schleiferia aggregans sp. nov., a moderately thermophilic heterotrophic bacterium isolated from microbial mats at a terrestrial hot spring.</title>
        <authorList>
            <person name="Iino T."/>
            <person name="Ohkuma M."/>
            <person name="Haruta S."/>
        </authorList>
    </citation>
    <scope>NUCLEOTIDE SEQUENCE [LARGE SCALE GENOMIC DNA]</scope>
    <source>
        <strain evidence="2 3">LA</strain>
    </source>
</reference>
<dbReference type="RefSeq" id="WP_124398401.1">
    <property type="nucleotide sequence ID" value="NZ_BHZE01000021.1"/>
</dbReference>
<accession>A0A401XMT9</accession>
<sequence length="265" mass="31713">MKNRKKVLFALPFMLLVWSLQAQIMNIERRRQQFDTIGWFGSTEWQLIAEQNSKRYFTFRTLNTIERQTYKRNFLVLSELRFVSGEGQTFANSGFIHFRYTYKVDEIPLDSTRSLKTGNFLRWESFVQQQYNALLGVRFRNLLGTGLRFKIVQKRILSFFTGITPLMHEYEIERTGKINNDLRLSTYAALNYKADNNLTLVMAVYYQPMWFKAYDHRISWEANVFTKLTRKFDLIINLNYMYDTNPPEGIRNHVYNILNGVRYNF</sequence>
<evidence type="ECO:0000256" key="1">
    <source>
        <dbReference type="SAM" id="SignalP"/>
    </source>
</evidence>